<dbReference type="GO" id="GO:0016791">
    <property type="term" value="F:phosphatase activity"/>
    <property type="evidence" value="ECO:0007669"/>
    <property type="project" value="TreeGrafter"/>
</dbReference>
<feature type="transmembrane region" description="Helical" evidence="3">
    <location>
        <begin position="310"/>
        <end position="328"/>
    </location>
</feature>
<dbReference type="EMBL" id="CP003345">
    <property type="protein sequence ID" value="AFM05714.1"/>
    <property type="molecule type" value="Genomic_DNA"/>
</dbReference>
<dbReference type="OrthoDB" id="1119265at2"/>
<name>I4AP29_BERLS</name>
<protein>
    <submittedName>
        <fullName evidence="5">Serine phosphatase RsbU, regulator of sigma subunit</fullName>
    </submittedName>
</protein>
<dbReference type="AlphaFoldDB" id="I4AP29"/>
<dbReference type="STRING" id="880071.Fleli_3391"/>
<evidence type="ECO:0000256" key="2">
    <source>
        <dbReference type="SAM" id="Coils"/>
    </source>
</evidence>
<dbReference type="HOGENOM" id="CLU_014980_0_0_10"/>
<dbReference type="PANTHER" id="PTHR43156:SF9">
    <property type="entry name" value="HAMP DOMAIN-CONTAINING PROTEIN"/>
    <property type="match status" value="1"/>
</dbReference>
<evidence type="ECO:0000256" key="1">
    <source>
        <dbReference type="ARBA" id="ARBA00022801"/>
    </source>
</evidence>
<proteinExistence type="predicted"/>
<keyword evidence="3" id="KW-0472">Membrane</keyword>
<feature type="transmembrane region" description="Helical" evidence="3">
    <location>
        <begin position="219"/>
        <end position="239"/>
    </location>
</feature>
<feature type="transmembrane region" description="Helical" evidence="3">
    <location>
        <begin position="335"/>
        <end position="355"/>
    </location>
</feature>
<dbReference type="InterPro" id="IPR001932">
    <property type="entry name" value="PPM-type_phosphatase-like_dom"/>
</dbReference>
<dbReference type="eggNOG" id="COG2208">
    <property type="taxonomic scope" value="Bacteria"/>
</dbReference>
<dbReference type="Gene3D" id="2.60.40.2380">
    <property type="match status" value="1"/>
</dbReference>
<feature type="transmembrane region" description="Helical" evidence="3">
    <location>
        <begin position="285"/>
        <end position="304"/>
    </location>
</feature>
<dbReference type="InterPro" id="IPR036457">
    <property type="entry name" value="PPM-type-like_dom_sf"/>
</dbReference>
<dbReference type="RefSeq" id="WP_014799141.1">
    <property type="nucleotide sequence ID" value="NC_018018.1"/>
</dbReference>
<reference evidence="6" key="1">
    <citation type="submission" date="2012-06" db="EMBL/GenBank/DDBJ databases">
        <title>The complete genome of Flexibacter litoralis DSM 6794.</title>
        <authorList>
            <person name="Lucas S."/>
            <person name="Copeland A."/>
            <person name="Lapidus A."/>
            <person name="Glavina del Rio T."/>
            <person name="Dalin E."/>
            <person name="Tice H."/>
            <person name="Bruce D."/>
            <person name="Goodwin L."/>
            <person name="Pitluck S."/>
            <person name="Peters L."/>
            <person name="Ovchinnikova G."/>
            <person name="Lu M."/>
            <person name="Kyrpides N."/>
            <person name="Mavromatis K."/>
            <person name="Ivanova N."/>
            <person name="Brettin T."/>
            <person name="Detter J.C."/>
            <person name="Han C."/>
            <person name="Larimer F."/>
            <person name="Land M."/>
            <person name="Hauser L."/>
            <person name="Markowitz V."/>
            <person name="Cheng J.-F."/>
            <person name="Hugenholtz P."/>
            <person name="Woyke T."/>
            <person name="Wu D."/>
            <person name="Spring S."/>
            <person name="Lang E."/>
            <person name="Kopitz M."/>
            <person name="Brambilla E."/>
            <person name="Klenk H.-P."/>
            <person name="Eisen J.A."/>
        </authorList>
    </citation>
    <scope>NUCLEOTIDE SEQUENCE [LARGE SCALE GENOMIC DNA]</scope>
    <source>
        <strain evidence="6">ATCC 23117 / DSM 6794 / NBRC 15988 / NCIMB 1366 / Sio-4</strain>
    </source>
</reference>
<keyword evidence="3" id="KW-0812">Transmembrane</keyword>
<keyword evidence="1" id="KW-0378">Hydrolase</keyword>
<dbReference type="Pfam" id="PF07695">
    <property type="entry name" value="7TMR-DISM_7TM"/>
    <property type="match status" value="1"/>
</dbReference>
<sequence precursor="true">MATSYIKFFAVFFLSIITLSSTFSQTIILKDNKSIPNLGSSLSYFIDSENKEYTIEEIDSKNFDSKWTKNSSEHLNLGYLSVPVWLKVEIENKSSSKDWQFVLDMPFTDSIDFYLEKEGNLISHSQTGWLFPYHSRGKIKNKGFNFPLQISPNENIICYLRVRSNYPILLPISVLTTDQTHQEGKDSHIGHGIYFGILLVMMLYNLVIFFIIRDTNYLYYILTIIFTFLVFAGVSGYLFKYIYPNFAEANVYFTRAAMVATVIAGSIFTINFLQLKENFKWLYKLFLVIIFLAFISYPINYIIWKGAINTITKLSSTTLLITGIYCWVKGNQSARFFVLAWSAYLIGGLMITLRNSGTLPINFFTNHGAHIGSALEVILISIALADKYRSIRKERNLATRKALSLERESKEELEVKVKERTQKLNESNEELAQINEELSITIETVGKQKTEIESKGLALTNSLNYAKRIQEAILPSQNEISAYFKDSFTFYLPKDVVSGDFYFFLKKGNYTFLAVADCTGHGVPGSLMAMIGINLLREIITENDSTSPAQILMNLHQEVVKTLKQQETGNRDGMDISLCVINKSESKIYFSGAKNPLISIKNEEVIEYKGSRFSIGGSLKTEGINFKDEIIEIDNQTSYYMYSDGYQDQFGGERNKKFMRKNLKALLQKNHKLPFQEQKEIVDKTLFEWKDIAQTSQIDDILVMGFKI</sequence>
<dbReference type="Pfam" id="PF07228">
    <property type="entry name" value="SpoIIE"/>
    <property type="match status" value="1"/>
</dbReference>
<dbReference type="PANTHER" id="PTHR43156">
    <property type="entry name" value="STAGE II SPORULATION PROTEIN E-RELATED"/>
    <property type="match status" value="1"/>
</dbReference>
<dbReference type="Proteomes" id="UP000006054">
    <property type="component" value="Chromosome"/>
</dbReference>
<dbReference type="InterPro" id="IPR011623">
    <property type="entry name" value="7TMR_DISM_rcpt_extracell_dom1"/>
</dbReference>
<feature type="transmembrane region" description="Helical" evidence="3">
    <location>
        <begin position="251"/>
        <end position="273"/>
    </location>
</feature>
<gene>
    <name evidence="5" type="ordered locus">Fleli_3391</name>
</gene>
<evidence type="ECO:0000313" key="6">
    <source>
        <dbReference type="Proteomes" id="UP000006054"/>
    </source>
</evidence>
<feature type="coiled-coil region" evidence="2">
    <location>
        <begin position="388"/>
        <end position="444"/>
    </location>
</feature>
<dbReference type="SMART" id="SM00331">
    <property type="entry name" value="PP2C_SIG"/>
    <property type="match status" value="1"/>
</dbReference>
<dbReference type="Gene3D" id="3.60.40.10">
    <property type="entry name" value="PPM-type phosphatase domain"/>
    <property type="match status" value="1"/>
</dbReference>
<dbReference type="InterPro" id="IPR011622">
    <property type="entry name" value="7TMR_DISM_rcpt_extracell_dom2"/>
</dbReference>
<dbReference type="KEGG" id="fli:Fleli_3391"/>
<evidence type="ECO:0000313" key="5">
    <source>
        <dbReference type="EMBL" id="AFM05714.1"/>
    </source>
</evidence>
<keyword evidence="2" id="KW-0175">Coiled coil</keyword>
<accession>I4AP29</accession>
<evidence type="ECO:0000256" key="3">
    <source>
        <dbReference type="SAM" id="Phobius"/>
    </source>
</evidence>
<feature type="transmembrane region" description="Helical" evidence="3">
    <location>
        <begin position="367"/>
        <end position="385"/>
    </location>
</feature>
<keyword evidence="6" id="KW-1185">Reference proteome</keyword>
<keyword evidence="3" id="KW-1133">Transmembrane helix</keyword>
<organism evidence="5 6">
    <name type="scientific">Bernardetia litoralis (strain ATCC 23117 / DSM 6794 / NBRC 15988 / NCIMB 1366 / Fx l1 / Sio-4)</name>
    <name type="common">Flexibacter litoralis</name>
    <dbReference type="NCBI Taxonomy" id="880071"/>
    <lineage>
        <taxon>Bacteria</taxon>
        <taxon>Pseudomonadati</taxon>
        <taxon>Bacteroidota</taxon>
        <taxon>Cytophagia</taxon>
        <taxon>Cytophagales</taxon>
        <taxon>Bernardetiaceae</taxon>
        <taxon>Bernardetia</taxon>
    </lineage>
</organism>
<feature type="transmembrane region" description="Helical" evidence="3">
    <location>
        <begin position="192"/>
        <end position="212"/>
    </location>
</feature>
<dbReference type="Pfam" id="PF07696">
    <property type="entry name" value="7TMR-DISMED2"/>
    <property type="match status" value="1"/>
</dbReference>
<dbReference type="InterPro" id="IPR052016">
    <property type="entry name" value="Bact_Sigma-Reg"/>
</dbReference>
<evidence type="ECO:0000259" key="4">
    <source>
        <dbReference type="SMART" id="SM00331"/>
    </source>
</evidence>
<feature type="domain" description="PPM-type phosphatase" evidence="4">
    <location>
        <begin position="482"/>
        <end position="708"/>
    </location>
</feature>